<dbReference type="Pfam" id="PF19953">
    <property type="entry name" value="EACC1"/>
    <property type="match status" value="1"/>
</dbReference>
<organism evidence="1 2">
    <name type="scientific">Nocardia transvalensis</name>
    <dbReference type="NCBI Taxonomy" id="37333"/>
    <lineage>
        <taxon>Bacteria</taxon>
        <taxon>Bacillati</taxon>
        <taxon>Actinomycetota</taxon>
        <taxon>Actinomycetes</taxon>
        <taxon>Mycobacteriales</taxon>
        <taxon>Nocardiaceae</taxon>
        <taxon>Nocardia</taxon>
    </lineage>
</organism>
<accession>A0A7W9PC56</accession>
<dbReference type="InterPro" id="IPR045428">
    <property type="entry name" value="EACC1"/>
</dbReference>
<sequence>MTAGTIAIRLDQQNDDELRALARWLQDDEELQGRVRLREEPIREGQMGGVLDSVVVVLGSGTAAAATTSLFDWLSRKREATKITLTVRKPGGPEIELACGSTTAAREILGAVDEFLDEE</sequence>
<comment type="caution">
    <text evidence="1">The sequence shown here is derived from an EMBL/GenBank/DDBJ whole genome shotgun (WGS) entry which is preliminary data.</text>
</comment>
<keyword evidence="2" id="KW-1185">Reference proteome</keyword>
<protein>
    <submittedName>
        <fullName evidence="1">Uncharacterized protein</fullName>
    </submittedName>
</protein>
<dbReference type="EMBL" id="JACHIT010000001">
    <property type="protein sequence ID" value="MBB5912914.1"/>
    <property type="molecule type" value="Genomic_DNA"/>
</dbReference>
<name>A0A7W9PC56_9NOCA</name>
<dbReference type="AlphaFoldDB" id="A0A7W9PC56"/>
<gene>
    <name evidence="1" type="ORF">BJY24_001781</name>
</gene>
<reference evidence="1 2" key="1">
    <citation type="submission" date="2020-08" db="EMBL/GenBank/DDBJ databases">
        <title>Sequencing the genomes of 1000 actinobacteria strains.</title>
        <authorList>
            <person name="Klenk H.-P."/>
        </authorList>
    </citation>
    <scope>NUCLEOTIDE SEQUENCE [LARGE SCALE GENOMIC DNA]</scope>
    <source>
        <strain evidence="1 2">DSM 43582</strain>
    </source>
</reference>
<dbReference type="Proteomes" id="UP000540412">
    <property type="component" value="Unassembled WGS sequence"/>
</dbReference>
<dbReference type="RefSeq" id="WP_040745697.1">
    <property type="nucleotide sequence ID" value="NZ_JACHIT010000001.1"/>
</dbReference>
<proteinExistence type="predicted"/>
<evidence type="ECO:0000313" key="2">
    <source>
        <dbReference type="Proteomes" id="UP000540412"/>
    </source>
</evidence>
<evidence type="ECO:0000313" key="1">
    <source>
        <dbReference type="EMBL" id="MBB5912914.1"/>
    </source>
</evidence>